<sequence length="214" mass="24938">MTLKLFHRSLGKKLIITLVYAKYNVVERIELWDSMYHLASDMESPWLLGGAFNVILSEEEKYGGLRVYRSEVEDFAHFVGTCALYDLGFKGSLYTWWNGRSYDACIFKSLDRYLANQQFQDLFSALEVEHLIKYGSDHAPLLLYCNADIVQVKKPFKFLNLWTNHDTFLKVVKENCHTDCMGNPFILFQNMMKNVKKALAAWSKEIFGDIFKQI</sequence>
<gene>
    <name evidence="2" type="primary">LOC142173525</name>
</gene>
<protein>
    <submittedName>
        <fullName evidence="2">Uncharacterized protein LOC142173525</fullName>
    </submittedName>
</protein>
<dbReference type="Proteomes" id="UP000790787">
    <property type="component" value="Chromosome 19"/>
</dbReference>
<evidence type="ECO:0000313" key="1">
    <source>
        <dbReference type="Proteomes" id="UP000790787"/>
    </source>
</evidence>
<evidence type="ECO:0000313" key="2">
    <source>
        <dbReference type="RefSeq" id="XP_075095230.1"/>
    </source>
</evidence>
<keyword evidence="1" id="KW-1185">Reference proteome</keyword>
<reference evidence="1" key="1">
    <citation type="journal article" date="2014" name="Nat. Commun.">
        <title>The tobacco genome sequence and its comparison with those of tomato and potato.</title>
        <authorList>
            <person name="Sierro N."/>
            <person name="Battey J.N."/>
            <person name="Ouadi S."/>
            <person name="Bakaher N."/>
            <person name="Bovet L."/>
            <person name="Willig A."/>
            <person name="Goepfert S."/>
            <person name="Peitsch M.C."/>
            <person name="Ivanov N.V."/>
        </authorList>
    </citation>
    <scope>NUCLEOTIDE SEQUENCE [LARGE SCALE GENOMIC DNA]</scope>
</reference>
<dbReference type="RefSeq" id="XP_075095230.1">
    <property type="nucleotide sequence ID" value="XM_075239129.1"/>
</dbReference>
<accession>A0AC58TDD9</accession>
<organism evidence="1 2">
    <name type="scientific">Nicotiana tabacum</name>
    <name type="common">Common tobacco</name>
    <dbReference type="NCBI Taxonomy" id="4097"/>
    <lineage>
        <taxon>Eukaryota</taxon>
        <taxon>Viridiplantae</taxon>
        <taxon>Streptophyta</taxon>
        <taxon>Embryophyta</taxon>
        <taxon>Tracheophyta</taxon>
        <taxon>Spermatophyta</taxon>
        <taxon>Magnoliopsida</taxon>
        <taxon>eudicotyledons</taxon>
        <taxon>Gunneridae</taxon>
        <taxon>Pentapetalae</taxon>
        <taxon>asterids</taxon>
        <taxon>lamiids</taxon>
        <taxon>Solanales</taxon>
        <taxon>Solanaceae</taxon>
        <taxon>Nicotianoideae</taxon>
        <taxon>Nicotianeae</taxon>
        <taxon>Nicotiana</taxon>
    </lineage>
</organism>
<reference evidence="2" key="2">
    <citation type="submission" date="2025-08" db="UniProtKB">
        <authorList>
            <consortium name="RefSeq"/>
        </authorList>
    </citation>
    <scope>IDENTIFICATION</scope>
    <source>
        <tissue evidence="2">Leaf</tissue>
    </source>
</reference>
<name>A0AC58TDD9_TOBAC</name>
<proteinExistence type="predicted"/>